<sequence length="576" mass="64922">MDYAGKLESRQKQDDVSTQIPVQPTVDEISGKLKPVPPSSSGKPLDLNQLLSNTALQPVKPQTGTGNVSSEDQDTLINAIGRDVLIKCAHCQEKIPGRFVRALGRTFHVDCFKCKGCGQIVCYKFFPFDEEDGSGQFALCETDYFRRLDLLCFECSGALRGSHITALGRKYHIEHFTCFVCPTIFGAQDNYYEHDSKVIGTYGSPRAALLCLDRRSGLMVDDEQRELVKEDAEKIGEKAHWIWSTLSTFEESSASCISDMLLHVSNGAYIDGINVARKFIWHIDIQFSAIDSLAALIIKHGLKELAYGRDAKLICQKVVTFFTLLSRSQETGVRKLGVTQELLSLLGECFELERDKGTTEGLYTFLDELADLETIKEKDMEPLDLSETTAGLANEESDCCAYCNDHMDDECVMVYGKRWHVKPPHLSCSTCKRDLTHDLASAVYSEREDKVYCINHSSRAQETVSDFSHVTKLQQYVFLLNVALARLLKVLKSDNAEGHRLSPKTERERKMGSRSKSYADAPRDVQPEESSPQRTLREMKTLRPPRDERTLSTTFRKARESRILDWAARSAARFTE</sequence>
<dbReference type="EMBL" id="JAPDRQ010000319">
    <property type="protein sequence ID" value="KAJ9650674.1"/>
    <property type="molecule type" value="Genomic_DNA"/>
</dbReference>
<reference evidence="1" key="1">
    <citation type="submission" date="2022-10" db="EMBL/GenBank/DDBJ databases">
        <title>Culturing micro-colonial fungi from biological soil crusts in the Mojave desert and describing Neophaeococcomyces mojavensis, and introducing the new genera and species Taxawa tesnikishii.</title>
        <authorList>
            <person name="Kurbessoian T."/>
            <person name="Stajich J.E."/>
        </authorList>
    </citation>
    <scope>NUCLEOTIDE SEQUENCE</scope>
    <source>
        <strain evidence="1">JES_112</strain>
    </source>
</reference>
<evidence type="ECO:0000313" key="2">
    <source>
        <dbReference type="Proteomes" id="UP001172386"/>
    </source>
</evidence>
<evidence type="ECO:0000313" key="1">
    <source>
        <dbReference type="EMBL" id="KAJ9650674.1"/>
    </source>
</evidence>
<dbReference type="Proteomes" id="UP001172386">
    <property type="component" value="Unassembled WGS sequence"/>
</dbReference>
<protein>
    <submittedName>
        <fullName evidence="1">Rho-type GTPase activating protein Rga1</fullName>
    </submittedName>
</protein>
<comment type="caution">
    <text evidence="1">The sequence shown here is derived from an EMBL/GenBank/DDBJ whole genome shotgun (WGS) entry which is preliminary data.</text>
</comment>
<gene>
    <name evidence="1" type="primary">rga1_2</name>
    <name evidence="1" type="ORF">H2198_010023</name>
</gene>
<accession>A0ACC2ZSW7</accession>
<keyword evidence="2" id="KW-1185">Reference proteome</keyword>
<proteinExistence type="predicted"/>
<organism evidence="1 2">
    <name type="scientific">Neophaeococcomyces mojaviensis</name>
    <dbReference type="NCBI Taxonomy" id="3383035"/>
    <lineage>
        <taxon>Eukaryota</taxon>
        <taxon>Fungi</taxon>
        <taxon>Dikarya</taxon>
        <taxon>Ascomycota</taxon>
        <taxon>Pezizomycotina</taxon>
        <taxon>Eurotiomycetes</taxon>
        <taxon>Chaetothyriomycetidae</taxon>
        <taxon>Chaetothyriales</taxon>
        <taxon>Chaetothyriales incertae sedis</taxon>
        <taxon>Neophaeococcomyces</taxon>
    </lineage>
</organism>
<name>A0ACC2ZSW7_9EURO</name>